<keyword evidence="10" id="KW-1185">Reference proteome</keyword>
<evidence type="ECO:0000256" key="2">
    <source>
        <dbReference type="ARBA" id="ARBA00022694"/>
    </source>
</evidence>
<dbReference type="Gene3D" id="3.40.50.620">
    <property type="entry name" value="HUPs"/>
    <property type="match status" value="1"/>
</dbReference>
<gene>
    <name evidence="6 9" type="primary">tilS</name>
    <name evidence="9" type="ORF">CA85_47550</name>
</gene>
<keyword evidence="4 6" id="KW-0067">ATP-binding</keyword>
<evidence type="ECO:0000256" key="4">
    <source>
        <dbReference type="ARBA" id="ARBA00022840"/>
    </source>
</evidence>
<dbReference type="GO" id="GO:0032267">
    <property type="term" value="F:tRNA(Ile)-lysidine synthase activity"/>
    <property type="evidence" value="ECO:0007669"/>
    <property type="project" value="UniProtKB-EC"/>
</dbReference>
<reference evidence="9 10" key="1">
    <citation type="submission" date="2019-02" db="EMBL/GenBank/DDBJ databases">
        <title>Deep-cultivation of Planctomycetes and their phenomic and genomic characterization uncovers novel biology.</title>
        <authorList>
            <person name="Wiegand S."/>
            <person name="Jogler M."/>
            <person name="Boedeker C."/>
            <person name="Pinto D."/>
            <person name="Vollmers J."/>
            <person name="Rivas-Marin E."/>
            <person name="Kohn T."/>
            <person name="Peeters S.H."/>
            <person name="Heuer A."/>
            <person name="Rast P."/>
            <person name="Oberbeckmann S."/>
            <person name="Bunk B."/>
            <person name="Jeske O."/>
            <person name="Meyerdierks A."/>
            <person name="Storesund J.E."/>
            <person name="Kallscheuer N."/>
            <person name="Luecker S."/>
            <person name="Lage O.M."/>
            <person name="Pohl T."/>
            <person name="Merkel B.J."/>
            <person name="Hornburger P."/>
            <person name="Mueller R.-W."/>
            <person name="Bruemmer F."/>
            <person name="Labrenz M."/>
            <person name="Spormann A.M."/>
            <person name="Op Den Camp H."/>
            <person name="Overmann J."/>
            <person name="Amann R."/>
            <person name="Jetten M.S.M."/>
            <person name="Mascher T."/>
            <person name="Medema M.H."/>
            <person name="Devos D.P."/>
            <person name="Kaster A.-K."/>
            <person name="Ovreas L."/>
            <person name="Rohde M."/>
            <person name="Galperin M.Y."/>
            <person name="Jogler C."/>
        </authorList>
    </citation>
    <scope>NUCLEOTIDE SEQUENCE [LARGE SCALE GENOMIC DNA]</scope>
    <source>
        <strain evidence="9 10">CA85</strain>
    </source>
</reference>
<dbReference type="InterPro" id="IPR014729">
    <property type="entry name" value="Rossmann-like_a/b/a_fold"/>
</dbReference>
<proteinExistence type="inferred from homology"/>
<organism evidence="9 10">
    <name type="scientific">Allorhodopirellula solitaria</name>
    <dbReference type="NCBI Taxonomy" id="2527987"/>
    <lineage>
        <taxon>Bacteria</taxon>
        <taxon>Pseudomonadati</taxon>
        <taxon>Planctomycetota</taxon>
        <taxon>Planctomycetia</taxon>
        <taxon>Pirellulales</taxon>
        <taxon>Pirellulaceae</taxon>
        <taxon>Allorhodopirellula</taxon>
    </lineage>
</organism>
<comment type="caution">
    <text evidence="9">The sequence shown here is derived from an EMBL/GenBank/DDBJ whole genome shotgun (WGS) entry which is preliminary data.</text>
</comment>
<comment type="function">
    <text evidence="6">Ligates lysine onto the cytidine present at position 34 of the AUA codon-specific tRNA(Ile) that contains the anticodon CAU, in an ATP-dependent manner. Cytidine is converted to lysidine, thus changing the amino acid specificity of the tRNA from methionine to isoleucine.</text>
</comment>
<dbReference type="InterPro" id="IPR011063">
    <property type="entry name" value="TilS/TtcA_N"/>
</dbReference>
<keyword evidence="2 6" id="KW-0819">tRNA processing</keyword>
<comment type="catalytic activity">
    <reaction evidence="5 6">
        <text>cytidine(34) in tRNA(Ile2) + L-lysine + ATP = lysidine(34) in tRNA(Ile2) + AMP + diphosphate + H(+)</text>
        <dbReference type="Rhea" id="RHEA:43744"/>
        <dbReference type="Rhea" id="RHEA-COMP:10625"/>
        <dbReference type="Rhea" id="RHEA-COMP:10670"/>
        <dbReference type="ChEBI" id="CHEBI:15378"/>
        <dbReference type="ChEBI" id="CHEBI:30616"/>
        <dbReference type="ChEBI" id="CHEBI:32551"/>
        <dbReference type="ChEBI" id="CHEBI:33019"/>
        <dbReference type="ChEBI" id="CHEBI:82748"/>
        <dbReference type="ChEBI" id="CHEBI:83665"/>
        <dbReference type="ChEBI" id="CHEBI:456215"/>
        <dbReference type="EC" id="6.3.4.19"/>
    </reaction>
</comment>
<dbReference type="GO" id="GO:0005737">
    <property type="term" value="C:cytoplasm"/>
    <property type="evidence" value="ECO:0007669"/>
    <property type="project" value="UniProtKB-SubCell"/>
</dbReference>
<dbReference type="AlphaFoldDB" id="A0A5C5X1C4"/>
<feature type="domain" description="tRNA(Ile)-lysidine/2-thiocytidine synthase N-terminal" evidence="8">
    <location>
        <begin position="32"/>
        <end position="218"/>
    </location>
</feature>
<keyword evidence="1 6" id="KW-0436">Ligase</keyword>
<dbReference type="PANTHER" id="PTHR43033:SF1">
    <property type="entry name" value="TRNA(ILE)-LYSIDINE SYNTHASE-RELATED"/>
    <property type="match status" value="1"/>
</dbReference>
<dbReference type="Proteomes" id="UP000318053">
    <property type="component" value="Unassembled WGS sequence"/>
</dbReference>
<dbReference type="NCBIfam" id="TIGR02432">
    <property type="entry name" value="lysidine_TilS_N"/>
    <property type="match status" value="1"/>
</dbReference>
<dbReference type="Pfam" id="PF01171">
    <property type="entry name" value="ATP_bind_3"/>
    <property type="match status" value="1"/>
</dbReference>
<comment type="domain">
    <text evidence="6">The N-terminal region contains the highly conserved SGGXDS motif, predicted to be a P-loop motif involved in ATP binding.</text>
</comment>
<dbReference type="OrthoDB" id="9807403at2"/>
<feature type="binding site" evidence="6">
    <location>
        <begin position="37"/>
        <end position="42"/>
    </location>
    <ligand>
        <name>ATP</name>
        <dbReference type="ChEBI" id="CHEBI:30616"/>
    </ligand>
</feature>
<evidence type="ECO:0000313" key="10">
    <source>
        <dbReference type="Proteomes" id="UP000318053"/>
    </source>
</evidence>
<evidence type="ECO:0000256" key="7">
    <source>
        <dbReference type="SAM" id="MobiDB-lite"/>
    </source>
</evidence>
<feature type="region of interest" description="Disordered" evidence="7">
    <location>
        <begin position="270"/>
        <end position="293"/>
    </location>
</feature>
<dbReference type="SUPFAM" id="SSF52402">
    <property type="entry name" value="Adenine nucleotide alpha hydrolases-like"/>
    <property type="match status" value="1"/>
</dbReference>
<evidence type="ECO:0000259" key="8">
    <source>
        <dbReference type="Pfam" id="PF01171"/>
    </source>
</evidence>
<name>A0A5C5X1C4_9BACT</name>
<comment type="subcellular location">
    <subcellularLocation>
        <location evidence="6">Cytoplasm</location>
    </subcellularLocation>
</comment>
<keyword evidence="3 6" id="KW-0547">Nucleotide-binding</keyword>
<evidence type="ECO:0000313" key="9">
    <source>
        <dbReference type="EMBL" id="TWT55943.1"/>
    </source>
</evidence>
<evidence type="ECO:0000256" key="1">
    <source>
        <dbReference type="ARBA" id="ARBA00022598"/>
    </source>
</evidence>
<dbReference type="EC" id="6.3.4.19" evidence="6"/>
<dbReference type="GO" id="GO:0005524">
    <property type="term" value="F:ATP binding"/>
    <property type="evidence" value="ECO:0007669"/>
    <property type="project" value="UniProtKB-UniRule"/>
</dbReference>
<evidence type="ECO:0000256" key="5">
    <source>
        <dbReference type="ARBA" id="ARBA00048539"/>
    </source>
</evidence>
<dbReference type="HAMAP" id="MF_01161">
    <property type="entry name" value="tRNA_Ile_lys_synt"/>
    <property type="match status" value="1"/>
</dbReference>
<dbReference type="RefSeq" id="WP_146393555.1">
    <property type="nucleotide sequence ID" value="NZ_SJPK01000020.1"/>
</dbReference>
<dbReference type="GO" id="GO:0006400">
    <property type="term" value="P:tRNA modification"/>
    <property type="evidence" value="ECO:0007669"/>
    <property type="project" value="UniProtKB-UniRule"/>
</dbReference>
<keyword evidence="6" id="KW-0963">Cytoplasm</keyword>
<dbReference type="CDD" id="cd01992">
    <property type="entry name" value="TilS_N"/>
    <property type="match status" value="1"/>
</dbReference>
<dbReference type="PANTHER" id="PTHR43033">
    <property type="entry name" value="TRNA(ILE)-LYSIDINE SYNTHASE-RELATED"/>
    <property type="match status" value="1"/>
</dbReference>
<accession>A0A5C5X1C4</accession>
<evidence type="ECO:0000256" key="3">
    <source>
        <dbReference type="ARBA" id="ARBA00022741"/>
    </source>
</evidence>
<dbReference type="InterPro" id="IPR012094">
    <property type="entry name" value="tRNA_Ile_lys_synt"/>
</dbReference>
<dbReference type="EMBL" id="SJPK01000020">
    <property type="protein sequence ID" value="TWT55943.1"/>
    <property type="molecule type" value="Genomic_DNA"/>
</dbReference>
<dbReference type="InterPro" id="IPR012795">
    <property type="entry name" value="tRNA_Ile_lys_synt_N"/>
</dbReference>
<comment type="similarity">
    <text evidence="6">Belongs to the tRNA(Ile)-lysidine synthase family.</text>
</comment>
<protein>
    <recommendedName>
        <fullName evidence="6">tRNA(Ile)-lysidine synthase</fullName>
        <ecNumber evidence="6">6.3.4.19</ecNumber>
    </recommendedName>
    <alternativeName>
        <fullName evidence="6">tRNA(Ile)-2-lysyl-cytidine synthase</fullName>
    </alternativeName>
    <alternativeName>
        <fullName evidence="6">tRNA(Ile)-lysidine synthetase</fullName>
    </alternativeName>
</protein>
<sequence>MTSSECGSTKWQLLGEQFCADLPADAIATVGVVVGCSGGADSVALTRLIAEHSQRLPEPKRSSRPPLRIAHFNHGLRGQHSDADEQLVRDLADSLGIDVVVGRPGREDDGDAEANLRQIRRDFFHDVAAQSGCRYVALAHSADDQAETVLHHLLRGTGTQGMAGIRPASPLGRDFVILRPLLRARREAIRSALVEQGYRWREDASNESTRYTRNWIRNDVLPLIETRFPHAGEALQRAADNQNQLSEMLGRLAQQWLAAFVELPSASRPTSLKIHRPGSSRPLRSRPEQHPWPHGEDLACEPAIVIAACQSAFDAAGWPRGEMNREHWSRLGSAIVQPREAIDQMSGDPAVRLGHWPGHVEGIQRPEYVILRRASRG</sequence>
<evidence type="ECO:0000256" key="6">
    <source>
        <dbReference type="HAMAP-Rule" id="MF_01161"/>
    </source>
</evidence>